<dbReference type="AlphaFoldDB" id="A0A0A9FXU8"/>
<accession>A0A0A9FXU8</accession>
<reference evidence="1" key="2">
    <citation type="journal article" date="2015" name="Data Brief">
        <title>Shoot transcriptome of the giant reed, Arundo donax.</title>
        <authorList>
            <person name="Barrero R.A."/>
            <person name="Guerrero F.D."/>
            <person name="Moolhuijzen P."/>
            <person name="Goolsby J.A."/>
            <person name="Tidwell J."/>
            <person name="Bellgard S.E."/>
            <person name="Bellgard M.I."/>
        </authorList>
    </citation>
    <scope>NUCLEOTIDE SEQUENCE</scope>
    <source>
        <tissue evidence="1">Shoot tissue taken approximately 20 cm above the soil surface</tissue>
    </source>
</reference>
<dbReference type="EMBL" id="GBRH01182790">
    <property type="protein sequence ID" value="JAE15106.1"/>
    <property type="molecule type" value="Transcribed_RNA"/>
</dbReference>
<protein>
    <submittedName>
        <fullName evidence="1">Uncharacterized protein</fullName>
    </submittedName>
</protein>
<name>A0A0A9FXU8_ARUDO</name>
<evidence type="ECO:0000313" key="1">
    <source>
        <dbReference type="EMBL" id="JAE15106.1"/>
    </source>
</evidence>
<reference evidence="1" key="1">
    <citation type="submission" date="2014-09" db="EMBL/GenBank/DDBJ databases">
        <authorList>
            <person name="Magalhaes I.L.F."/>
            <person name="Oliveira U."/>
            <person name="Santos F.R."/>
            <person name="Vidigal T.H.D.A."/>
            <person name="Brescovit A.D."/>
            <person name="Santos A.J."/>
        </authorList>
    </citation>
    <scope>NUCLEOTIDE SEQUENCE</scope>
    <source>
        <tissue evidence="1">Shoot tissue taken approximately 20 cm above the soil surface</tissue>
    </source>
</reference>
<proteinExistence type="predicted"/>
<sequence>MIKWCSEEQCECANGLCWRLISE</sequence>
<organism evidence="1">
    <name type="scientific">Arundo donax</name>
    <name type="common">Giant reed</name>
    <name type="synonym">Donax arundinaceus</name>
    <dbReference type="NCBI Taxonomy" id="35708"/>
    <lineage>
        <taxon>Eukaryota</taxon>
        <taxon>Viridiplantae</taxon>
        <taxon>Streptophyta</taxon>
        <taxon>Embryophyta</taxon>
        <taxon>Tracheophyta</taxon>
        <taxon>Spermatophyta</taxon>
        <taxon>Magnoliopsida</taxon>
        <taxon>Liliopsida</taxon>
        <taxon>Poales</taxon>
        <taxon>Poaceae</taxon>
        <taxon>PACMAD clade</taxon>
        <taxon>Arundinoideae</taxon>
        <taxon>Arundineae</taxon>
        <taxon>Arundo</taxon>
    </lineage>
</organism>